<proteinExistence type="predicted"/>
<evidence type="ECO:0000313" key="1">
    <source>
        <dbReference type="EMBL" id="CAH9114559.1"/>
    </source>
</evidence>
<dbReference type="OrthoDB" id="1302638at2759"/>
<dbReference type="Proteomes" id="UP001152484">
    <property type="component" value="Unassembled WGS sequence"/>
</dbReference>
<protein>
    <submittedName>
        <fullName evidence="1">Uncharacterized protein</fullName>
    </submittedName>
</protein>
<organism evidence="1 2">
    <name type="scientific">Cuscuta europaea</name>
    <name type="common">European dodder</name>
    <dbReference type="NCBI Taxonomy" id="41803"/>
    <lineage>
        <taxon>Eukaryota</taxon>
        <taxon>Viridiplantae</taxon>
        <taxon>Streptophyta</taxon>
        <taxon>Embryophyta</taxon>
        <taxon>Tracheophyta</taxon>
        <taxon>Spermatophyta</taxon>
        <taxon>Magnoliopsida</taxon>
        <taxon>eudicotyledons</taxon>
        <taxon>Gunneridae</taxon>
        <taxon>Pentapetalae</taxon>
        <taxon>asterids</taxon>
        <taxon>lamiids</taxon>
        <taxon>Solanales</taxon>
        <taxon>Convolvulaceae</taxon>
        <taxon>Cuscuteae</taxon>
        <taxon>Cuscuta</taxon>
        <taxon>Cuscuta subgen. Cuscuta</taxon>
    </lineage>
</organism>
<name>A0A9P0ZW42_CUSEU</name>
<reference evidence="1" key="1">
    <citation type="submission" date="2022-07" db="EMBL/GenBank/DDBJ databases">
        <authorList>
            <person name="Macas J."/>
            <person name="Novak P."/>
            <person name="Neumann P."/>
        </authorList>
    </citation>
    <scope>NUCLEOTIDE SEQUENCE</scope>
</reference>
<dbReference type="AlphaFoldDB" id="A0A9P0ZW42"/>
<feature type="non-terminal residue" evidence="1">
    <location>
        <position position="1"/>
    </location>
</feature>
<keyword evidence="2" id="KW-1185">Reference proteome</keyword>
<gene>
    <name evidence="1" type="ORF">CEURO_LOCUS20429</name>
</gene>
<comment type="caution">
    <text evidence="1">The sequence shown here is derived from an EMBL/GenBank/DDBJ whole genome shotgun (WGS) entry which is preliminary data.</text>
</comment>
<accession>A0A9P0ZW42</accession>
<evidence type="ECO:0000313" key="2">
    <source>
        <dbReference type="Proteomes" id="UP001152484"/>
    </source>
</evidence>
<sequence>MGTFASYYFPEEVTTKARGVPRFDDGFMINDDIVVSIFAQKAKAIGASTRRYMNQNESNAVHSYVLQNCPEIDSFREMFTNATGLTTSDELQFQAQFPLWFY</sequence>
<dbReference type="EMBL" id="CAMAPE010000065">
    <property type="protein sequence ID" value="CAH9114559.1"/>
    <property type="molecule type" value="Genomic_DNA"/>
</dbReference>